<dbReference type="AlphaFoldDB" id="A0A1A9Z0K0"/>
<proteinExistence type="predicted"/>
<reference evidence="1" key="2">
    <citation type="submission" date="2020-05" db="UniProtKB">
        <authorList>
            <consortium name="EnsemblMetazoa"/>
        </authorList>
    </citation>
    <scope>IDENTIFICATION</scope>
    <source>
        <strain evidence="1">IAEA</strain>
    </source>
</reference>
<evidence type="ECO:0000313" key="2">
    <source>
        <dbReference type="Proteomes" id="UP000092445"/>
    </source>
</evidence>
<dbReference type="EnsemblMetazoa" id="GPAI000348-RA">
    <property type="protein sequence ID" value="GPAI000348-PA"/>
    <property type="gene ID" value="GPAI000348"/>
</dbReference>
<organism evidence="1 2">
    <name type="scientific">Glossina pallidipes</name>
    <name type="common">Tsetse fly</name>
    <dbReference type="NCBI Taxonomy" id="7398"/>
    <lineage>
        <taxon>Eukaryota</taxon>
        <taxon>Metazoa</taxon>
        <taxon>Ecdysozoa</taxon>
        <taxon>Arthropoda</taxon>
        <taxon>Hexapoda</taxon>
        <taxon>Insecta</taxon>
        <taxon>Pterygota</taxon>
        <taxon>Neoptera</taxon>
        <taxon>Endopterygota</taxon>
        <taxon>Diptera</taxon>
        <taxon>Brachycera</taxon>
        <taxon>Muscomorpha</taxon>
        <taxon>Hippoboscoidea</taxon>
        <taxon>Glossinidae</taxon>
        <taxon>Glossina</taxon>
    </lineage>
</organism>
<reference evidence="2" key="1">
    <citation type="submission" date="2014-03" db="EMBL/GenBank/DDBJ databases">
        <authorList>
            <person name="Aksoy S."/>
            <person name="Warren W."/>
            <person name="Wilson R.K."/>
        </authorList>
    </citation>
    <scope>NUCLEOTIDE SEQUENCE [LARGE SCALE GENOMIC DNA]</scope>
    <source>
        <strain evidence="2">IAEA</strain>
    </source>
</reference>
<dbReference type="VEuPathDB" id="VectorBase:GPAI000348"/>
<dbReference type="Proteomes" id="UP000092445">
    <property type="component" value="Unassembled WGS sequence"/>
</dbReference>
<evidence type="ECO:0000313" key="1">
    <source>
        <dbReference type="EnsemblMetazoa" id="GPAI000348-PA"/>
    </source>
</evidence>
<protein>
    <submittedName>
        <fullName evidence="1">Uncharacterized protein</fullName>
    </submittedName>
</protein>
<sequence>MFEIYKQLGGSAVVPSEVIGDNSPVDADSSISSFLCSLATIDGTEAIATSYEPFGAVKEATLVDASNDADAVDGRDSPELSAEFEIDKIFKNNLYKYPILGKDEALILDP</sequence>
<accession>A0A1A9Z0K0</accession>
<keyword evidence="2" id="KW-1185">Reference proteome</keyword>
<name>A0A1A9Z0K0_GLOPL</name>